<dbReference type="PATRIC" id="fig|937777.3.peg.3850"/>
<dbReference type="OrthoDB" id="73210at2"/>
<dbReference type="KEGG" id="dpd:Deipe_3838"/>
<dbReference type="AlphaFoldDB" id="L0A867"/>
<evidence type="ECO:0000313" key="1">
    <source>
        <dbReference type="EMBL" id="AFZ69260.1"/>
    </source>
</evidence>
<dbReference type="HOGENOM" id="CLU_042016_0_0_0"/>
<protein>
    <submittedName>
        <fullName evidence="1">Plasmid replication initiator protein</fullName>
    </submittedName>
</protein>
<evidence type="ECO:0000313" key="2">
    <source>
        <dbReference type="Proteomes" id="UP000010467"/>
    </source>
</evidence>
<dbReference type="RefSeq" id="WP_015231162.1">
    <property type="nucleotide sequence ID" value="NC_019789.1"/>
</dbReference>
<geneLocation type="plasmid" evidence="1 2">
    <name>pDEIPE01</name>
</geneLocation>
<accession>L0A867</accession>
<dbReference type="EMBL" id="CP003383">
    <property type="protein sequence ID" value="AFZ69260.1"/>
    <property type="molecule type" value="Genomic_DNA"/>
</dbReference>
<gene>
    <name evidence="1" type="ordered locus">Deipe_3838</name>
</gene>
<keyword evidence="1" id="KW-0614">Plasmid</keyword>
<dbReference type="Pfam" id="PF10134">
    <property type="entry name" value="RPA"/>
    <property type="match status" value="1"/>
</dbReference>
<reference evidence="2" key="1">
    <citation type="submission" date="2012-03" db="EMBL/GenBank/DDBJ databases">
        <title>Complete sequence of plasmid 1 of Deinococcus peraridilitoris DSM 19664.</title>
        <authorList>
            <person name="Lucas S."/>
            <person name="Copeland A."/>
            <person name="Lapidus A."/>
            <person name="Glavina del Rio T."/>
            <person name="Dalin E."/>
            <person name="Tice H."/>
            <person name="Bruce D."/>
            <person name="Goodwin L."/>
            <person name="Pitluck S."/>
            <person name="Peters L."/>
            <person name="Mikhailova N."/>
            <person name="Lu M."/>
            <person name="Kyrpides N."/>
            <person name="Mavromatis K."/>
            <person name="Ivanova N."/>
            <person name="Brettin T."/>
            <person name="Detter J.C."/>
            <person name="Han C."/>
            <person name="Larimer F."/>
            <person name="Land M."/>
            <person name="Hauser L."/>
            <person name="Markowitz V."/>
            <person name="Cheng J.-F."/>
            <person name="Hugenholtz P."/>
            <person name="Woyke T."/>
            <person name="Wu D."/>
            <person name="Pukall R."/>
            <person name="Steenblock K."/>
            <person name="Brambilla E."/>
            <person name="Klenk H.-P."/>
            <person name="Eisen J.A."/>
        </authorList>
    </citation>
    <scope>NUCLEOTIDE SEQUENCE [LARGE SCALE GENOMIC DNA]</scope>
    <source>
        <strain evidence="2">DSM 19664 / LMG 22246 / CIP 109416 / KR-200</strain>
        <plasmid evidence="2">Plasmid pDEIPE01</plasmid>
    </source>
</reference>
<sequence>MPRKRPATPESTELKRYDEANVARLGLISIQERVPVGHNTWAIEFVVDGRPARLSCDALPRHGGVPHGLDNDISLALITLYLEAGSPDNGTFDTSAYQVLKVTGLDTSGYYYKALKESLDRLSTATYTASEAWRAGGRWTTVRFRYIERLEYTSDNDRLNLSGGSVLRLTLAQEIVKSVRAQYIKPLNLQFLASLERPLTRALYRLLDAQRYQPDAEHDPATTYHVNIIEWADACKIVDKKPAKIRRTLEGAHAELIERGYLRRVDYDGRGEKQSVRYEFTRQTTLKVADPELVGKLVRHGVAPGVARKLVDEYGQARITERITKFDAIVASGYQARSKAALLVDIIRDDQEKYADPQGFVSQDRRAELEVQRAEQTRGLEAKIAEEDQQRERAWRQLPLEDQAEEALKTVSALFGRRLSTSTLAALRSAIVNGELDAADLVKRTTQAAMNMQLQDLSQELSVYAQRFG</sequence>
<dbReference type="Proteomes" id="UP000010467">
    <property type="component" value="Plasmid pDEIPE01"/>
</dbReference>
<dbReference type="InterPro" id="IPR018777">
    <property type="entry name" value="Replication_initiator_prot_A"/>
</dbReference>
<keyword evidence="2" id="KW-1185">Reference proteome</keyword>
<name>L0A867_DEIPD</name>
<proteinExistence type="predicted"/>
<organism evidence="1 2">
    <name type="scientific">Deinococcus peraridilitoris (strain DSM 19664 / LMG 22246 / CIP 109416 / KR-200)</name>
    <dbReference type="NCBI Taxonomy" id="937777"/>
    <lineage>
        <taxon>Bacteria</taxon>
        <taxon>Thermotogati</taxon>
        <taxon>Deinococcota</taxon>
        <taxon>Deinococci</taxon>
        <taxon>Deinococcales</taxon>
        <taxon>Deinococcaceae</taxon>
        <taxon>Deinococcus</taxon>
    </lineage>
</organism>